<feature type="transmembrane region" description="Helical" evidence="1">
    <location>
        <begin position="80"/>
        <end position="100"/>
    </location>
</feature>
<keyword evidence="1" id="KW-0812">Transmembrane</keyword>
<feature type="transmembrane region" description="Helical" evidence="1">
    <location>
        <begin position="48"/>
        <end position="68"/>
    </location>
</feature>
<evidence type="ECO:0000313" key="2">
    <source>
        <dbReference type="EMBL" id="CAL8136658.1"/>
    </source>
</evidence>
<dbReference type="Proteomes" id="UP001642540">
    <property type="component" value="Unassembled WGS sequence"/>
</dbReference>
<gene>
    <name evidence="2" type="ORF">ODALV1_LOCUS26550</name>
</gene>
<reference evidence="2 3" key="1">
    <citation type="submission" date="2024-08" db="EMBL/GenBank/DDBJ databases">
        <authorList>
            <person name="Cucini C."/>
            <person name="Frati F."/>
        </authorList>
    </citation>
    <scope>NUCLEOTIDE SEQUENCE [LARGE SCALE GENOMIC DNA]</scope>
</reference>
<organism evidence="2 3">
    <name type="scientific">Orchesella dallaii</name>
    <dbReference type="NCBI Taxonomy" id="48710"/>
    <lineage>
        <taxon>Eukaryota</taxon>
        <taxon>Metazoa</taxon>
        <taxon>Ecdysozoa</taxon>
        <taxon>Arthropoda</taxon>
        <taxon>Hexapoda</taxon>
        <taxon>Collembola</taxon>
        <taxon>Entomobryomorpha</taxon>
        <taxon>Entomobryoidea</taxon>
        <taxon>Orchesellidae</taxon>
        <taxon>Orchesellinae</taxon>
        <taxon>Orchesella</taxon>
    </lineage>
</organism>
<dbReference type="EMBL" id="CAXLJM020000111">
    <property type="protein sequence ID" value="CAL8136658.1"/>
    <property type="molecule type" value="Genomic_DNA"/>
</dbReference>
<keyword evidence="1" id="KW-0472">Membrane</keyword>
<proteinExistence type="predicted"/>
<evidence type="ECO:0000313" key="3">
    <source>
        <dbReference type="Proteomes" id="UP001642540"/>
    </source>
</evidence>
<comment type="caution">
    <text evidence="2">The sequence shown here is derived from an EMBL/GenBank/DDBJ whole genome shotgun (WGS) entry which is preliminary data.</text>
</comment>
<name>A0ABP1RV65_9HEXA</name>
<keyword evidence="1" id="KW-1133">Transmembrane helix</keyword>
<protein>
    <submittedName>
        <fullName evidence="2">Uncharacterized protein</fullName>
    </submittedName>
</protein>
<evidence type="ECO:0000256" key="1">
    <source>
        <dbReference type="SAM" id="Phobius"/>
    </source>
</evidence>
<feature type="transmembrane region" description="Helical" evidence="1">
    <location>
        <begin position="226"/>
        <end position="250"/>
    </location>
</feature>
<feature type="transmembrane region" description="Helical" evidence="1">
    <location>
        <begin position="192"/>
        <end position="214"/>
    </location>
</feature>
<sequence length="314" mass="36017">MLLSSNLLKAIRENISLCDYFGGIPFKWNKISNRMEVRSEKALKIYGVRLYLAFLYKLLVIVQVVYTWKKVTMSVVIHNVMFVVSYIMIGTAGYVFYIYAHASAGFFNNMVEYEERHYTGKHISKSDLKGSWVATWMVRLMTSTGLVTPVLYHVAIIGNPCFPIYLGYFLCDQCNNDRLGQASTPTWSAKELGTKIGIMLLSYVNWNLLMTGAWQKENFQIGLNLLYFWCAFVAMFMIVVIFGMLADVYCKAKQVDEDMNGTVSLKRNKWFRKFLKSAPVLRVYLCGTNFLDEMTPLTCEDFAIGQTVSILLLK</sequence>
<keyword evidence="3" id="KW-1185">Reference proteome</keyword>
<accession>A0ABP1RV65</accession>
<feature type="transmembrane region" description="Helical" evidence="1">
    <location>
        <begin position="150"/>
        <end position="171"/>
    </location>
</feature>